<evidence type="ECO:0000256" key="4">
    <source>
        <dbReference type="ARBA" id="ARBA00023163"/>
    </source>
</evidence>
<dbReference type="CDD" id="cd10017">
    <property type="entry name" value="B3_DNA"/>
    <property type="match status" value="1"/>
</dbReference>
<dbReference type="EMBL" id="CM000837">
    <property type="protein sequence ID" value="KRH61271.1"/>
    <property type="molecule type" value="Genomic_DNA"/>
</dbReference>
<dbReference type="InterPro" id="IPR044837">
    <property type="entry name" value="REM16-like"/>
</dbReference>
<dbReference type="SMR" id="A0A0R0K3F6"/>
<reference evidence="7 8" key="1">
    <citation type="journal article" date="2010" name="Nature">
        <title>Genome sequence of the palaeopolyploid soybean.</title>
        <authorList>
            <person name="Schmutz J."/>
            <person name="Cannon S.B."/>
            <person name="Schlueter J."/>
            <person name="Ma J."/>
            <person name="Mitros T."/>
            <person name="Nelson W."/>
            <person name="Hyten D.L."/>
            <person name="Song Q."/>
            <person name="Thelen J.J."/>
            <person name="Cheng J."/>
            <person name="Xu D."/>
            <person name="Hellsten U."/>
            <person name="May G.D."/>
            <person name="Yu Y."/>
            <person name="Sakurai T."/>
            <person name="Umezawa T."/>
            <person name="Bhattacharyya M.K."/>
            <person name="Sandhu D."/>
            <person name="Valliyodan B."/>
            <person name="Lindquist E."/>
            <person name="Peto M."/>
            <person name="Grant D."/>
            <person name="Shu S."/>
            <person name="Goodstein D."/>
            <person name="Barry K."/>
            <person name="Futrell-Griggs M."/>
            <person name="Abernathy B."/>
            <person name="Du J."/>
            <person name="Tian Z."/>
            <person name="Zhu L."/>
            <person name="Gill N."/>
            <person name="Joshi T."/>
            <person name="Libault M."/>
            <person name="Sethuraman A."/>
            <person name="Zhang X.-C."/>
            <person name="Shinozaki K."/>
            <person name="Nguyen H.T."/>
            <person name="Wing R.A."/>
            <person name="Cregan P."/>
            <person name="Specht J."/>
            <person name="Grimwood J."/>
            <person name="Rokhsar D."/>
            <person name="Stacey G."/>
            <person name="Shoemaker R.C."/>
            <person name="Jackson S.A."/>
        </authorList>
    </citation>
    <scope>NUCLEOTIDE SEQUENCE</scope>
    <source>
        <strain evidence="8">cv. Williams 82</strain>
        <tissue evidence="7">Callus</tissue>
    </source>
</reference>
<dbReference type="Gene3D" id="2.40.330.10">
    <property type="entry name" value="DNA-binding pseudobarrel domain"/>
    <property type="match status" value="1"/>
</dbReference>
<dbReference type="SUPFAM" id="SSF101936">
    <property type="entry name" value="DNA-binding pseudobarrel domain"/>
    <property type="match status" value="1"/>
</dbReference>
<keyword evidence="2" id="KW-0805">Transcription regulation</keyword>
<feature type="domain" description="TF-B3" evidence="6">
    <location>
        <begin position="86"/>
        <end position="176"/>
    </location>
</feature>
<accession>A0A0R0K3F6</accession>
<evidence type="ECO:0000313" key="7">
    <source>
        <dbReference type="EMBL" id="KRH61271.1"/>
    </source>
</evidence>
<evidence type="ECO:0000256" key="2">
    <source>
        <dbReference type="ARBA" id="ARBA00023015"/>
    </source>
</evidence>
<dbReference type="Gramene" id="KRH61271">
    <property type="protein sequence ID" value="KRH61271"/>
    <property type="gene ID" value="GLYMA_04G037900"/>
</dbReference>
<keyword evidence="5" id="KW-0539">Nucleus</keyword>
<gene>
    <name evidence="7" type="ORF">GLYMA_04G037900</name>
</gene>
<dbReference type="InParanoid" id="A0A0R0K3F6"/>
<evidence type="ECO:0000259" key="6">
    <source>
        <dbReference type="PROSITE" id="PS50863"/>
    </source>
</evidence>
<evidence type="ECO:0000256" key="5">
    <source>
        <dbReference type="ARBA" id="ARBA00023242"/>
    </source>
</evidence>
<reference evidence="7" key="3">
    <citation type="submission" date="2018-07" db="EMBL/GenBank/DDBJ databases">
        <title>WGS assembly of Glycine max.</title>
        <authorList>
            <person name="Schmutz J."/>
            <person name="Cannon S."/>
            <person name="Schlueter J."/>
            <person name="Ma J."/>
            <person name="Mitros T."/>
            <person name="Nelson W."/>
            <person name="Hyten D."/>
            <person name="Song Q."/>
            <person name="Thelen J."/>
            <person name="Cheng J."/>
            <person name="Xu D."/>
            <person name="Hellsten U."/>
            <person name="May G."/>
            <person name="Yu Y."/>
            <person name="Sakurai T."/>
            <person name="Umezawa T."/>
            <person name="Bhattacharyya M."/>
            <person name="Sandhu D."/>
            <person name="Valliyodan B."/>
            <person name="Lindquist E."/>
            <person name="Peto M."/>
            <person name="Grant D."/>
            <person name="Shu S."/>
            <person name="Goodstein D."/>
            <person name="Barry K."/>
            <person name="Futrell-Griggs M."/>
            <person name="Abernathy B."/>
            <person name="Du J."/>
            <person name="Tian Z."/>
            <person name="Zhu L."/>
            <person name="Gill N."/>
            <person name="Joshi T."/>
            <person name="Libault M."/>
            <person name="Sethuraman A."/>
            <person name="Zhang X."/>
            <person name="Shinozaki K."/>
            <person name="Nguyen H."/>
            <person name="Wing R."/>
            <person name="Cregan P."/>
            <person name="Specht J."/>
            <person name="Grimwood J."/>
            <person name="Rokhsar D."/>
            <person name="Stacey G."/>
            <person name="Shoemaker R."/>
            <person name="Jackson S."/>
        </authorList>
    </citation>
    <scope>NUCLEOTIDE SEQUENCE</scope>
    <source>
        <tissue evidence="7">Callus</tissue>
    </source>
</reference>
<dbReference type="InterPro" id="IPR015300">
    <property type="entry name" value="DNA-bd_pseudobarrel_sf"/>
</dbReference>
<name>A0A0R0K3F6_SOYBN</name>
<dbReference type="GO" id="GO:0003677">
    <property type="term" value="F:DNA binding"/>
    <property type="evidence" value="ECO:0007669"/>
    <property type="project" value="UniProtKB-KW"/>
</dbReference>
<evidence type="ECO:0000313" key="8">
    <source>
        <dbReference type="EnsemblPlants" id="KRH61271"/>
    </source>
</evidence>
<comment type="subcellular location">
    <subcellularLocation>
        <location evidence="1">Nucleus</location>
    </subcellularLocation>
</comment>
<dbReference type="GO" id="GO:0005634">
    <property type="term" value="C:nucleus"/>
    <property type="evidence" value="ECO:0007669"/>
    <property type="project" value="UniProtKB-SubCell"/>
</dbReference>
<dbReference type="SMART" id="SM01019">
    <property type="entry name" value="B3"/>
    <property type="match status" value="1"/>
</dbReference>
<dbReference type="InterPro" id="IPR003340">
    <property type="entry name" value="B3_DNA-bd"/>
</dbReference>
<evidence type="ECO:0000313" key="9">
    <source>
        <dbReference type="Proteomes" id="UP000008827"/>
    </source>
</evidence>
<protein>
    <recommendedName>
        <fullName evidence="6">TF-B3 domain-containing protein</fullName>
    </recommendedName>
</protein>
<dbReference type="Proteomes" id="UP000008827">
    <property type="component" value="Chromosome 4"/>
</dbReference>
<dbReference type="PANTHER" id="PTHR31391">
    <property type="entry name" value="B3 DOMAIN-CONTAINING PROTEIN OS11G0197600-RELATED"/>
    <property type="match status" value="1"/>
</dbReference>
<dbReference type="Pfam" id="PF02362">
    <property type="entry name" value="B3"/>
    <property type="match status" value="1"/>
</dbReference>
<sequence>MTDECGLETTLEKHETYDKHRDYANRVYASDEVREKAEKLMSGLDSEYPTFIKSMLQKLLDLFKLLCFDNHGCFLIYFEFCANLNEVKGVQSVYKTNTRMGGLPVHFCNSLPKKDEVVTLVDEDGIEYSTIYLAGKTGLSGGWRGFAIAHDLTDGDALIFQLIKRTTFKVYIVRADCPPEDKQLE</sequence>
<keyword evidence="4" id="KW-0804">Transcription</keyword>
<keyword evidence="3" id="KW-0238">DNA-binding</keyword>
<proteinExistence type="predicted"/>
<evidence type="ECO:0000256" key="3">
    <source>
        <dbReference type="ARBA" id="ARBA00023125"/>
    </source>
</evidence>
<dbReference type="EnsemblPlants" id="KRH61271">
    <property type="protein sequence ID" value="KRH61271"/>
    <property type="gene ID" value="GLYMA_04G037900"/>
</dbReference>
<keyword evidence="9" id="KW-1185">Reference proteome</keyword>
<evidence type="ECO:0000256" key="1">
    <source>
        <dbReference type="ARBA" id="ARBA00004123"/>
    </source>
</evidence>
<organism evidence="7">
    <name type="scientific">Glycine max</name>
    <name type="common">Soybean</name>
    <name type="synonym">Glycine hispida</name>
    <dbReference type="NCBI Taxonomy" id="3847"/>
    <lineage>
        <taxon>Eukaryota</taxon>
        <taxon>Viridiplantae</taxon>
        <taxon>Streptophyta</taxon>
        <taxon>Embryophyta</taxon>
        <taxon>Tracheophyta</taxon>
        <taxon>Spermatophyta</taxon>
        <taxon>Magnoliopsida</taxon>
        <taxon>eudicotyledons</taxon>
        <taxon>Gunneridae</taxon>
        <taxon>Pentapetalae</taxon>
        <taxon>rosids</taxon>
        <taxon>fabids</taxon>
        <taxon>Fabales</taxon>
        <taxon>Fabaceae</taxon>
        <taxon>Papilionoideae</taxon>
        <taxon>50 kb inversion clade</taxon>
        <taxon>NPAAA clade</taxon>
        <taxon>indigoferoid/millettioid clade</taxon>
        <taxon>Phaseoleae</taxon>
        <taxon>Glycine</taxon>
        <taxon>Glycine subgen. Soja</taxon>
    </lineage>
</organism>
<reference evidence="8" key="2">
    <citation type="submission" date="2018-02" db="UniProtKB">
        <authorList>
            <consortium name="EnsemblPlants"/>
        </authorList>
    </citation>
    <scope>IDENTIFICATION</scope>
    <source>
        <strain evidence="8">Williams 82</strain>
    </source>
</reference>
<dbReference type="AlphaFoldDB" id="A0A0R0K3F6"/>
<dbReference type="PANTHER" id="PTHR31391:SF4">
    <property type="entry name" value="B3 DOMAIN-CONTAINING PROTEIN OS03G0184500"/>
    <property type="match status" value="1"/>
</dbReference>
<dbReference type="PROSITE" id="PS50863">
    <property type="entry name" value="B3"/>
    <property type="match status" value="1"/>
</dbReference>